<sequence>MSLPFSNLLGDPFQQALVMQPGEEGDYTWRAVESSRTTVFLCWPPHWMSRVANLMPMDLPWFWAPHYKKDFEMLEHVQRTATELVKGLEHKSCEEKLRELGWFSLEKRWRPVISGVPQGSVLELMLFSIFIYDMDNDIQCTLCKFADDMKLNSVDDTREG</sequence>
<organism evidence="1 2">
    <name type="scientific">Willisornis vidua</name>
    <name type="common">Xingu scale-backed antbird</name>
    <dbReference type="NCBI Taxonomy" id="1566151"/>
    <lineage>
        <taxon>Eukaryota</taxon>
        <taxon>Metazoa</taxon>
        <taxon>Chordata</taxon>
        <taxon>Craniata</taxon>
        <taxon>Vertebrata</taxon>
        <taxon>Euteleostomi</taxon>
        <taxon>Archelosauria</taxon>
        <taxon>Archosauria</taxon>
        <taxon>Dinosauria</taxon>
        <taxon>Saurischia</taxon>
        <taxon>Theropoda</taxon>
        <taxon>Coelurosauria</taxon>
        <taxon>Aves</taxon>
        <taxon>Neognathae</taxon>
        <taxon>Neoaves</taxon>
        <taxon>Telluraves</taxon>
        <taxon>Australaves</taxon>
        <taxon>Passeriformes</taxon>
        <taxon>Thamnophilidae</taxon>
        <taxon>Willisornis</taxon>
    </lineage>
</organism>
<dbReference type="EMBL" id="WHWB01034508">
    <property type="protein sequence ID" value="KAJ7408947.1"/>
    <property type="molecule type" value="Genomic_DNA"/>
</dbReference>
<gene>
    <name evidence="1" type="ORF">WISP_117629</name>
</gene>
<dbReference type="PANTHER" id="PTHR33332">
    <property type="entry name" value="REVERSE TRANSCRIPTASE DOMAIN-CONTAINING PROTEIN"/>
    <property type="match status" value="1"/>
</dbReference>
<evidence type="ECO:0000313" key="2">
    <source>
        <dbReference type="Proteomes" id="UP001145742"/>
    </source>
</evidence>
<protein>
    <recommendedName>
        <fullName evidence="3">Reverse transcriptase domain-containing protein</fullName>
    </recommendedName>
</protein>
<dbReference type="Proteomes" id="UP001145742">
    <property type="component" value="Unassembled WGS sequence"/>
</dbReference>
<comment type="caution">
    <text evidence="1">The sequence shown here is derived from an EMBL/GenBank/DDBJ whole genome shotgun (WGS) entry which is preliminary data.</text>
</comment>
<accession>A0ABQ9CZD1</accession>
<keyword evidence="2" id="KW-1185">Reference proteome</keyword>
<evidence type="ECO:0008006" key="3">
    <source>
        <dbReference type="Google" id="ProtNLM"/>
    </source>
</evidence>
<reference evidence="1" key="1">
    <citation type="submission" date="2019-10" db="EMBL/GenBank/DDBJ databases">
        <authorList>
            <person name="Soares A.E.R."/>
            <person name="Aleixo A."/>
            <person name="Schneider P."/>
            <person name="Miyaki C.Y."/>
            <person name="Schneider M.P."/>
            <person name="Mello C."/>
            <person name="Vasconcelos A.T.R."/>
        </authorList>
    </citation>
    <scope>NUCLEOTIDE SEQUENCE</scope>
    <source>
        <tissue evidence="1">Muscle</tissue>
    </source>
</reference>
<name>A0ABQ9CZD1_9PASS</name>
<proteinExistence type="predicted"/>
<evidence type="ECO:0000313" key="1">
    <source>
        <dbReference type="EMBL" id="KAJ7408947.1"/>
    </source>
</evidence>